<dbReference type="PANTHER" id="PTHR11804">
    <property type="entry name" value="PROTEASE M3 THIMET OLIGOPEPTIDASE-RELATED"/>
    <property type="match status" value="1"/>
</dbReference>
<organism evidence="9 10">
    <name type="scientific">Streptohalobacillus salinus</name>
    <dbReference type="NCBI Taxonomy" id="621096"/>
    <lineage>
        <taxon>Bacteria</taxon>
        <taxon>Bacillati</taxon>
        <taxon>Bacillota</taxon>
        <taxon>Bacilli</taxon>
        <taxon>Bacillales</taxon>
        <taxon>Bacillaceae</taxon>
        <taxon>Streptohalobacillus</taxon>
    </lineage>
</organism>
<protein>
    <recommendedName>
        <fullName evidence="6">Oligopeptidase F</fullName>
        <ecNumber evidence="6">3.4.24.-</ecNumber>
    </recommendedName>
</protein>
<dbReference type="AlphaFoldDB" id="A0A2V3WE09"/>
<name>A0A2V3WE09_9BACI</name>
<sequence length="606" mass="70262">MKEQQTLAKRNEIEAKYTWRLEDIFSSDTAWEEERKELEALMDQYAHYQGTLNQADEQLYQLLIFDDHVSERLGKLYTYAHMRYDQDTTNQTYQTLNAKAMNLLTKASSAMSFIVPEILTIDEERLERFIEGHAGLKGYEKLLRDVIAKRPHTLSEQEETLLAKASEVMRAPSETFGVLNNADLTFPTIKNEAGESVELTHGRYINFMESKDQSVRKGAYEAMYQTYDKFINTFATTLANQVKKDNFYAEVKHYDSARSRALSSNHIPEKVYDQLVEAVNERLDLLHRYLAVRKKMLKLETLHMYDVYTPLITDVEMKYSYEEAQALLLTAFKPLGDEYVNTVKKGFNSRWVDVFENKGKRSGAYSSGAYGTNPYVLMNWQDNLNNVFTLAHEFGHSLHSYYTRATQPYRYGDYSIFVAEVASTCNEALLNEHLLSITDDKKEKMYLLNNFLDGFRGTVFRQTMFAEFEHLIHKLDQSGEVLVAERLTEEYDRLNKKYYGDAVSYDEYIGKEWARIPHFYYNYYVYQYATGYAAAQSLAHQILEEGDVAVERYLNFLQAGSSMHPIDVLKSAGVDMTEKAPILSALDIFEEKLIALETLVDEEEKK</sequence>
<evidence type="ECO:0000256" key="4">
    <source>
        <dbReference type="ARBA" id="ARBA00022833"/>
    </source>
</evidence>
<dbReference type="CDD" id="cd09608">
    <property type="entry name" value="M3B_PepF"/>
    <property type="match status" value="1"/>
</dbReference>
<comment type="cofactor">
    <cofactor evidence="6">
        <name>Zn(2+)</name>
        <dbReference type="ChEBI" id="CHEBI:29105"/>
    </cofactor>
    <text evidence="6">Binds 1 zinc ion.</text>
</comment>
<evidence type="ECO:0000259" key="7">
    <source>
        <dbReference type="Pfam" id="PF01432"/>
    </source>
</evidence>
<dbReference type="Proteomes" id="UP000247922">
    <property type="component" value="Unassembled WGS sequence"/>
</dbReference>
<keyword evidence="10" id="KW-1185">Reference proteome</keyword>
<dbReference type="InterPro" id="IPR004438">
    <property type="entry name" value="Peptidase_M3B"/>
</dbReference>
<evidence type="ECO:0000256" key="2">
    <source>
        <dbReference type="ARBA" id="ARBA00022723"/>
    </source>
</evidence>
<evidence type="ECO:0000256" key="1">
    <source>
        <dbReference type="ARBA" id="ARBA00022670"/>
    </source>
</evidence>
<comment type="similarity">
    <text evidence="6">Belongs to the peptidase M3B family.</text>
</comment>
<dbReference type="PANTHER" id="PTHR11804:SF84">
    <property type="entry name" value="SACCHAROLYSIN"/>
    <property type="match status" value="1"/>
</dbReference>
<feature type="domain" description="Oligopeptidase F N-terminal" evidence="8">
    <location>
        <begin position="117"/>
        <end position="186"/>
    </location>
</feature>
<proteinExistence type="inferred from homology"/>
<keyword evidence="1 6" id="KW-0645">Protease</keyword>
<dbReference type="InterPro" id="IPR001567">
    <property type="entry name" value="Pept_M3A_M3B_dom"/>
</dbReference>
<dbReference type="GO" id="GO:0006518">
    <property type="term" value="P:peptide metabolic process"/>
    <property type="evidence" value="ECO:0007669"/>
    <property type="project" value="TreeGrafter"/>
</dbReference>
<dbReference type="Pfam" id="PF08439">
    <property type="entry name" value="Peptidase_M3_N"/>
    <property type="match status" value="1"/>
</dbReference>
<accession>A0A2V3WE09</accession>
<keyword evidence="4 6" id="KW-0862">Zinc</keyword>
<evidence type="ECO:0000313" key="10">
    <source>
        <dbReference type="Proteomes" id="UP000247922"/>
    </source>
</evidence>
<dbReference type="GO" id="GO:0004222">
    <property type="term" value="F:metalloendopeptidase activity"/>
    <property type="evidence" value="ECO:0007669"/>
    <property type="project" value="UniProtKB-UniRule"/>
</dbReference>
<comment type="function">
    <text evidence="6">Has oligopeptidase activity and degrades a variety of small bioactive peptides.</text>
</comment>
<dbReference type="RefSeq" id="WP_110250225.1">
    <property type="nucleotide sequence ID" value="NZ_QJJR01000001.1"/>
</dbReference>
<dbReference type="OrthoDB" id="9766487at2"/>
<dbReference type="InterPro" id="IPR042088">
    <property type="entry name" value="OligoPept_F_C"/>
</dbReference>
<evidence type="ECO:0000259" key="8">
    <source>
        <dbReference type="Pfam" id="PF08439"/>
    </source>
</evidence>
<evidence type="ECO:0000256" key="3">
    <source>
        <dbReference type="ARBA" id="ARBA00022801"/>
    </source>
</evidence>
<gene>
    <name evidence="9" type="ORF">DES38_101213</name>
</gene>
<dbReference type="GO" id="GO:0006508">
    <property type="term" value="P:proteolysis"/>
    <property type="evidence" value="ECO:0007669"/>
    <property type="project" value="UniProtKB-KW"/>
</dbReference>
<dbReference type="InterPro" id="IPR013647">
    <property type="entry name" value="OligopepF_N_dom"/>
</dbReference>
<reference evidence="9 10" key="1">
    <citation type="submission" date="2018-05" db="EMBL/GenBank/DDBJ databases">
        <title>Genomic Encyclopedia of Type Strains, Phase IV (KMG-IV): sequencing the most valuable type-strain genomes for metagenomic binning, comparative biology and taxonomic classification.</title>
        <authorList>
            <person name="Goeker M."/>
        </authorList>
    </citation>
    <scope>NUCLEOTIDE SEQUENCE [LARGE SCALE GENOMIC DNA]</scope>
    <source>
        <strain evidence="9 10">DSM 22440</strain>
    </source>
</reference>
<keyword evidence="3 6" id="KW-0378">Hydrolase</keyword>
<dbReference type="SUPFAM" id="SSF55486">
    <property type="entry name" value="Metalloproteases ('zincins'), catalytic domain"/>
    <property type="match status" value="1"/>
</dbReference>
<comment type="caution">
    <text evidence="9">The sequence shown here is derived from an EMBL/GenBank/DDBJ whole genome shotgun (WGS) entry which is preliminary data.</text>
</comment>
<evidence type="ECO:0000256" key="6">
    <source>
        <dbReference type="RuleBase" id="RU368091"/>
    </source>
</evidence>
<dbReference type="InterPro" id="IPR045090">
    <property type="entry name" value="Pept_M3A_M3B"/>
</dbReference>
<keyword evidence="2 6" id="KW-0479">Metal-binding</keyword>
<evidence type="ECO:0000256" key="5">
    <source>
        <dbReference type="ARBA" id="ARBA00023049"/>
    </source>
</evidence>
<dbReference type="Gene3D" id="1.10.1370.20">
    <property type="entry name" value="Oligoendopeptidase f, C-terminal domain"/>
    <property type="match status" value="1"/>
</dbReference>
<dbReference type="Gene3D" id="1.20.140.70">
    <property type="entry name" value="Oligopeptidase f, N-terminal domain"/>
    <property type="match status" value="1"/>
</dbReference>
<dbReference type="EMBL" id="QJJR01000001">
    <property type="protein sequence ID" value="PXW93130.1"/>
    <property type="molecule type" value="Genomic_DNA"/>
</dbReference>
<keyword evidence="5 6" id="KW-0482">Metalloprotease</keyword>
<dbReference type="EC" id="3.4.24.-" evidence="6"/>
<dbReference type="NCBIfam" id="TIGR00181">
    <property type="entry name" value="pepF"/>
    <property type="match status" value="1"/>
</dbReference>
<feature type="domain" description="Peptidase M3A/M3B catalytic" evidence="7">
    <location>
        <begin position="207"/>
        <end position="587"/>
    </location>
</feature>
<dbReference type="Gene3D" id="1.10.287.830">
    <property type="entry name" value="putative peptidase helix hairpin domain like"/>
    <property type="match status" value="1"/>
</dbReference>
<dbReference type="GO" id="GO:0046872">
    <property type="term" value="F:metal ion binding"/>
    <property type="evidence" value="ECO:0007669"/>
    <property type="project" value="UniProtKB-UniRule"/>
</dbReference>
<dbReference type="Pfam" id="PF01432">
    <property type="entry name" value="Peptidase_M3"/>
    <property type="match status" value="1"/>
</dbReference>
<evidence type="ECO:0000313" key="9">
    <source>
        <dbReference type="EMBL" id="PXW93130.1"/>
    </source>
</evidence>